<reference evidence="1" key="1">
    <citation type="submission" date="2021-02" db="EMBL/GenBank/DDBJ databases">
        <authorList>
            <person name="Nowell W R."/>
        </authorList>
    </citation>
    <scope>NUCLEOTIDE SEQUENCE</scope>
</reference>
<evidence type="ECO:0000313" key="2">
    <source>
        <dbReference type="Proteomes" id="UP000663889"/>
    </source>
</evidence>
<name>A0A814XEY9_9BILA</name>
<accession>A0A814XEY9</accession>
<sequence>MTCVDYCMYVDKAFSNYGILVCLTNQYFSQSISKLSVQYHPEYISRPLKPSAPYLGLIWAACGELKNVLTHVTKQQSPTDITIKSPSPFSHANLFRHT</sequence>
<dbReference type="AlphaFoldDB" id="A0A814XEY9"/>
<proteinExistence type="predicted"/>
<protein>
    <submittedName>
        <fullName evidence="1">Uncharacterized protein</fullName>
    </submittedName>
</protein>
<comment type="caution">
    <text evidence="1">The sequence shown here is derived from an EMBL/GenBank/DDBJ whole genome shotgun (WGS) entry which is preliminary data.</text>
</comment>
<dbReference type="Gene3D" id="3.40.50.880">
    <property type="match status" value="1"/>
</dbReference>
<organism evidence="1 2">
    <name type="scientific">Rotaria sordida</name>
    <dbReference type="NCBI Taxonomy" id="392033"/>
    <lineage>
        <taxon>Eukaryota</taxon>
        <taxon>Metazoa</taxon>
        <taxon>Spiralia</taxon>
        <taxon>Gnathifera</taxon>
        <taxon>Rotifera</taxon>
        <taxon>Eurotatoria</taxon>
        <taxon>Bdelloidea</taxon>
        <taxon>Philodinida</taxon>
        <taxon>Philodinidae</taxon>
        <taxon>Rotaria</taxon>
    </lineage>
</organism>
<dbReference type="EMBL" id="CAJNOU010001510">
    <property type="protein sequence ID" value="CAF1214831.1"/>
    <property type="molecule type" value="Genomic_DNA"/>
</dbReference>
<evidence type="ECO:0000313" key="1">
    <source>
        <dbReference type="EMBL" id="CAF1214831.1"/>
    </source>
</evidence>
<dbReference type="InterPro" id="IPR029062">
    <property type="entry name" value="Class_I_gatase-like"/>
</dbReference>
<gene>
    <name evidence="1" type="ORF">SEV965_LOCUS21865</name>
</gene>
<dbReference type="Proteomes" id="UP000663889">
    <property type="component" value="Unassembled WGS sequence"/>
</dbReference>